<accession>A0A419PV86</accession>
<organism evidence="1 2">
    <name type="scientific">Clonorchis sinensis</name>
    <name type="common">Chinese liver fluke</name>
    <dbReference type="NCBI Taxonomy" id="79923"/>
    <lineage>
        <taxon>Eukaryota</taxon>
        <taxon>Metazoa</taxon>
        <taxon>Spiralia</taxon>
        <taxon>Lophotrochozoa</taxon>
        <taxon>Platyhelminthes</taxon>
        <taxon>Trematoda</taxon>
        <taxon>Digenea</taxon>
        <taxon>Opisthorchiida</taxon>
        <taxon>Opisthorchiata</taxon>
        <taxon>Opisthorchiidae</taxon>
        <taxon>Clonorchis</taxon>
    </lineage>
</organism>
<gene>
    <name evidence="1" type="ORF">CSKR_113883</name>
</gene>
<dbReference type="AlphaFoldDB" id="A0A419PV86"/>
<reference evidence="1 2" key="2">
    <citation type="journal article" date="2021" name="Genomics">
        <title>High-quality reference genome for Clonorchis sinensis.</title>
        <authorList>
            <person name="Young N.D."/>
            <person name="Stroehlein A.J."/>
            <person name="Kinkar L."/>
            <person name="Wang T."/>
            <person name="Sohn W.M."/>
            <person name="Chang B.C.H."/>
            <person name="Kaur P."/>
            <person name="Weisz D."/>
            <person name="Dudchenko O."/>
            <person name="Aiden E.L."/>
            <person name="Korhonen P.K."/>
            <person name="Gasser R.B."/>
        </authorList>
    </citation>
    <scope>NUCLEOTIDE SEQUENCE [LARGE SCALE GENOMIC DNA]</scope>
    <source>
        <strain evidence="1">Cs-k2</strain>
    </source>
</reference>
<dbReference type="Gene3D" id="3.40.33.10">
    <property type="entry name" value="CAP"/>
    <property type="match status" value="1"/>
</dbReference>
<dbReference type="InterPro" id="IPR035940">
    <property type="entry name" value="CAP_sf"/>
</dbReference>
<dbReference type="SUPFAM" id="SSF55797">
    <property type="entry name" value="PR-1-like"/>
    <property type="match status" value="1"/>
</dbReference>
<evidence type="ECO:0000313" key="1">
    <source>
        <dbReference type="EMBL" id="KAG5447274.1"/>
    </source>
</evidence>
<reference evidence="1 2" key="1">
    <citation type="journal article" date="2018" name="Biotechnol. Adv.">
        <title>Improved genomic resources and new bioinformatic workflow for the carcinogenic parasite Clonorchis sinensis: Biotechnological implications.</title>
        <authorList>
            <person name="Wang D."/>
            <person name="Korhonen P.K."/>
            <person name="Gasser R.B."/>
            <person name="Young N.D."/>
        </authorList>
    </citation>
    <scope>NUCLEOTIDE SEQUENCE [LARGE SCALE GENOMIC DNA]</scope>
    <source>
        <strain evidence="1">Cs-k2</strain>
    </source>
</reference>
<evidence type="ECO:0000313" key="2">
    <source>
        <dbReference type="Proteomes" id="UP000286415"/>
    </source>
</evidence>
<protein>
    <submittedName>
        <fullName evidence="1">Cysteine-rich secretory protein LCCL domain-containing 2</fullName>
    </submittedName>
</protein>
<dbReference type="InParanoid" id="A0A419PV86"/>
<dbReference type="CDD" id="cd05380">
    <property type="entry name" value="CAP_euk"/>
    <property type="match status" value="1"/>
</dbReference>
<sequence length="114" mass="13051">MPDLVWDETLYEEAKAHAQKCIFAHDPEDKVYGENLALSYGRIADPVESWYVGRKRTGHYSQVVCATTRQVGCIMITCPTILIPEQNETLSNVFYSVCRYMPPIFVGQEPYEKV</sequence>
<keyword evidence="2" id="KW-1185">Reference proteome</keyword>
<name>A0A419PV86_CLOSI</name>
<dbReference type="InterPro" id="IPR001283">
    <property type="entry name" value="CRISP-related"/>
</dbReference>
<dbReference type="SMART" id="SM00198">
    <property type="entry name" value="SCP"/>
    <property type="match status" value="1"/>
</dbReference>
<dbReference type="EMBL" id="NIRI02000042">
    <property type="protein sequence ID" value="KAG5447274.1"/>
    <property type="molecule type" value="Genomic_DNA"/>
</dbReference>
<dbReference type="PRINTS" id="PR00837">
    <property type="entry name" value="V5TPXLIKE"/>
</dbReference>
<proteinExistence type="predicted"/>
<dbReference type="InterPro" id="IPR014044">
    <property type="entry name" value="CAP_dom"/>
</dbReference>
<comment type="caution">
    <text evidence="1">The sequence shown here is derived from an EMBL/GenBank/DDBJ whole genome shotgun (WGS) entry which is preliminary data.</text>
</comment>
<dbReference type="Proteomes" id="UP000286415">
    <property type="component" value="Unassembled WGS sequence"/>
</dbReference>
<dbReference type="OrthoDB" id="674273at2759"/>
<dbReference type="PANTHER" id="PTHR10334">
    <property type="entry name" value="CYSTEINE-RICH SECRETORY PROTEIN-RELATED"/>
    <property type="match status" value="1"/>
</dbReference>
<dbReference type="Pfam" id="PF00188">
    <property type="entry name" value="CAP"/>
    <property type="match status" value="1"/>
</dbReference>